<keyword evidence="1" id="KW-0812">Transmembrane</keyword>
<evidence type="ECO:0000313" key="3">
    <source>
        <dbReference type="Proteomes" id="UP000011761"/>
    </source>
</evidence>
<name>M2N4I7_BAUPA</name>
<dbReference type="RefSeq" id="XP_007679695.1">
    <property type="nucleotide sequence ID" value="XM_007681505.1"/>
</dbReference>
<feature type="transmembrane region" description="Helical" evidence="1">
    <location>
        <begin position="110"/>
        <end position="132"/>
    </location>
</feature>
<dbReference type="OrthoDB" id="5392263at2759"/>
<feature type="transmembrane region" description="Helical" evidence="1">
    <location>
        <begin position="250"/>
        <end position="270"/>
    </location>
</feature>
<dbReference type="KEGG" id="bcom:BAUCODRAFT_568559"/>
<proteinExistence type="predicted"/>
<gene>
    <name evidence="2" type="ORF">BAUCODRAFT_568559</name>
</gene>
<accession>M2N4I7</accession>
<evidence type="ECO:0000256" key="1">
    <source>
        <dbReference type="SAM" id="Phobius"/>
    </source>
</evidence>
<dbReference type="Proteomes" id="UP000011761">
    <property type="component" value="Unassembled WGS sequence"/>
</dbReference>
<dbReference type="AlphaFoldDB" id="M2N4I7"/>
<feature type="transmembrane region" description="Helical" evidence="1">
    <location>
        <begin position="510"/>
        <end position="532"/>
    </location>
</feature>
<feature type="transmembrane region" description="Helical" evidence="1">
    <location>
        <begin position="624"/>
        <end position="648"/>
    </location>
</feature>
<dbReference type="HOGENOM" id="CLU_015738_0_0_1"/>
<keyword evidence="1" id="KW-0472">Membrane</keyword>
<protein>
    <submittedName>
        <fullName evidence="2">Uncharacterized protein</fullName>
    </submittedName>
</protein>
<organism evidence="2 3">
    <name type="scientific">Baudoinia panamericana (strain UAMH 10762)</name>
    <name type="common">Angels' share fungus</name>
    <name type="synonym">Baudoinia compniacensis (strain UAMH 10762)</name>
    <dbReference type="NCBI Taxonomy" id="717646"/>
    <lineage>
        <taxon>Eukaryota</taxon>
        <taxon>Fungi</taxon>
        <taxon>Dikarya</taxon>
        <taxon>Ascomycota</taxon>
        <taxon>Pezizomycotina</taxon>
        <taxon>Dothideomycetes</taxon>
        <taxon>Dothideomycetidae</taxon>
        <taxon>Mycosphaerellales</taxon>
        <taxon>Teratosphaeriaceae</taxon>
        <taxon>Baudoinia</taxon>
    </lineage>
</organism>
<keyword evidence="1" id="KW-1133">Transmembrane helix</keyword>
<sequence>MANSTLLALINDTLVPDSWEVYCIQSLNDNGFDWTSGLVDYNGNAVSSLTNLTWGITIATCYQFCKANHIPYAWNFQFNDFAASMTNYLFPWLALTAQLPFETGNVFSNLMSFCMALGSPALITYSLTITILNQYWAQARFRTLRDDAGDERVARRFRGIAERIRAALYLLREAQQVPLRASQVGGWLASLIVLPKNAVWWERLKMRLQATRRGVTASLVAQMLFAVTAYLFTVIAAFKAQMGDPETALQIASGSLWIWLIPVISGWLTVGTQSTHHSIEDALKQDQAERGRTPPFLTAPNGSLTESAIQKGLFVLNDESSGLPPQPSQNGTAVGDFTAPGVGHTKRLTWNGCNVGGDEQLKGPIYNYARLFTWCQLASTLHRTFTIAVNKVDRGIACGSLDQYVAGQAPPAWDEQLQNQDENLVSDSFGTGRYCGFDLDENAIRAYPYWTGDEEHNGLSAAVYKRIIGAAFAALFVQWGTTGASVLIAYKTPTVGIGCRSASYLLYGGLGTACWLFLLVSMLLSHAAMLAYQEVHIQHPSIDLRKRQRGPGLWLLCALAVTTRYIGKTLAVVNTIWLILSSLLEFVGALNNCWCKGDALGLHSKGWVVLFKNSTDLAIAAQDIWGGAFAMTVGVCIASYFLFALTLIKDEDD</sequence>
<dbReference type="OMA" id="IGFYESC"/>
<feature type="transmembrane region" description="Helical" evidence="1">
    <location>
        <begin position="467"/>
        <end position="490"/>
    </location>
</feature>
<dbReference type="GeneID" id="19115588"/>
<dbReference type="eggNOG" id="ENOG502RYAK">
    <property type="taxonomic scope" value="Eukaryota"/>
</dbReference>
<keyword evidence="3" id="KW-1185">Reference proteome</keyword>
<feature type="transmembrane region" description="Helical" evidence="1">
    <location>
        <begin position="215"/>
        <end position="238"/>
    </location>
</feature>
<evidence type="ECO:0000313" key="2">
    <source>
        <dbReference type="EMBL" id="EMC93630.1"/>
    </source>
</evidence>
<dbReference type="EMBL" id="KB445560">
    <property type="protein sequence ID" value="EMC93630.1"/>
    <property type="molecule type" value="Genomic_DNA"/>
</dbReference>
<reference evidence="2 3" key="1">
    <citation type="journal article" date="2012" name="PLoS Pathog.">
        <title>Diverse lifestyles and strategies of plant pathogenesis encoded in the genomes of eighteen Dothideomycetes fungi.</title>
        <authorList>
            <person name="Ohm R.A."/>
            <person name="Feau N."/>
            <person name="Henrissat B."/>
            <person name="Schoch C.L."/>
            <person name="Horwitz B.A."/>
            <person name="Barry K.W."/>
            <person name="Condon B.J."/>
            <person name="Copeland A.C."/>
            <person name="Dhillon B."/>
            <person name="Glaser F."/>
            <person name="Hesse C.N."/>
            <person name="Kosti I."/>
            <person name="LaButti K."/>
            <person name="Lindquist E.A."/>
            <person name="Lucas S."/>
            <person name="Salamov A.A."/>
            <person name="Bradshaw R.E."/>
            <person name="Ciuffetti L."/>
            <person name="Hamelin R.C."/>
            <person name="Kema G.H.J."/>
            <person name="Lawrence C."/>
            <person name="Scott J.A."/>
            <person name="Spatafora J.W."/>
            <person name="Turgeon B.G."/>
            <person name="de Wit P.J.G.M."/>
            <person name="Zhong S."/>
            <person name="Goodwin S.B."/>
            <person name="Grigoriev I.V."/>
        </authorList>
    </citation>
    <scope>NUCLEOTIDE SEQUENCE [LARGE SCALE GENOMIC DNA]</scope>
    <source>
        <strain evidence="2 3">UAMH 10762</strain>
    </source>
</reference>